<proteinExistence type="predicted"/>
<organism evidence="2">
    <name type="scientific">Aegilops tauschii</name>
    <name type="common">Tausch's goatgrass</name>
    <name type="synonym">Aegilops squarrosa</name>
    <dbReference type="NCBI Taxonomy" id="37682"/>
    <lineage>
        <taxon>Eukaryota</taxon>
        <taxon>Viridiplantae</taxon>
        <taxon>Streptophyta</taxon>
        <taxon>Embryophyta</taxon>
        <taxon>Tracheophyta</taxon>
        <taxon>Spermatophyta</taxon>
        <taxon>Magnoliopsida</taxon>
        <taxon>Liliopsida</taxon>
        <taxon>Poales</taxon>
        <taxon>Poaceae</taxon>
        <taxon>BOP clade</taxon>
        <taxon>Pooideae</taxon>
        <taxon>Triticodae</taxon>
        <taxon>Triticeae</taxon>
        <taxon>Triticinae</taxon>
        <taxon>Aegilops</taxon>
    </lineage>
</organism>
<dbReference type="SUPFAM" id="SSF81383">
    <property type="entry name" value="F-box domain"/>
    <property type="match status" value="1"/>
</dbReference>
<evidence type="ECO:0000256" key="1">
    <source>
        <dbReference type="SAM" id="MobiDB-lite"/>
    </source>
</evidence>
<dbReference type="PANTHER" id="PTHR34591:SF39">
    <property type="entry name" value="F-BOX DOMAIN-CONTAINING PROTEIN"/>
    <property type="match status" value="1"/>
</dbReference>
<dbReference type="Pfam" id="PF00646">
    <property type="entry name" value="F-box"/>
    <property type="match status" value="1"/>
</dbReference>
<accession>M8AW79</accession>
<dbReference type="ExpressionAtlas" id="M8AW79">
    <property type="expression patterns" value="baseline"/>
</dbReference>
<dbReference type="InterPro" id="IPR001810">
    <property type="entry name" value="F-box_dom"/>
</dbReference>
<reference evidence="2" key="1">
    <citation type="submission" date="2015-06" db="UniProtKB">
        <authorList>
            <consortium name="EnsemblPlants"/>
        </authorList>
    </citation>
    <scope>IDENTIFICATION</scope>
</reference>
<protein>
    <submittedName>
        <fullName evidence="2">Uncharacterized protein</fullName>
    </submittedName>
</protein>
<dbReference type="SMART" id="SM00256">
    <property type="entry name" value="FBOX"/>
    <property type="match status" value="1"/>
</dbReference>
<name>M8AW79_AEGTA</name>
<feature type="region of interest" description="Disordered" evidence="1">
    <location>
        <begin position="339"/>
        <end position="360"/>
    </location>
</feature>
<sequence>MDQTEALPDDTLASILGRLPPCDLAASRCVRKTWRAVVDARRLLLPHLLPHSLHGIFINYIDYESPRCFSRPSTQKPAIDCNLDFLPGYAEDFDSIVDHCNGLLLYESDMNLCSYVVNPATRQWERLRYKTDARHHLAYLAFDPAVSPHYEVLLIPCVPDKVDPAQDSMEWPPSSWVFDVFSSSTRKWLKRSFIRQGEAAGTVTDVRVDPLQPKSMCWGGPRRRYSAYWRGSLYVHCRGAFVVRLSMSDGKYQVIKMPIDIVERKQDQYLGKSEKGVYLAAIIYDEHILQVKTLVESSRHIDWVLKYHVDLEPCATADCRIDTGELEGFEKTWTLDGGRREGGWGEADEEKGEGENGGMLIPKNLEWDSDDDNVLNGKADYGCFYGRNVYFLGFHPYKEVVFLGLSFTGMAYHLESSKVQYLGDMRPKDYYHGHANGIYDSFPYTPCMIGELRNHASRSRRRGWSI</sequence>
<dbReference type="AlphaFoldDB" id="M8AW79"/>
<evidence type="ECO:0000313" key="2">
    <source>
        <dbReference type="EnsemblPlants" id="EMT08707"/>
    </source>
</evidence>
<dbReference type="EnsemblPlants" id="EMT08707">
    <property type="protein sequence ID" value="EMT08707"/>
    <property type="gene ID" value="F775_16406"/>
</dbReference>
<dbReference type="PANTHER" id="PTHR34591">
    <property type="entry name" value="OS03G0653100 PROTEIN-RELATED"/>
    <property type="match status" value="1"/>
</dbReference>
<dbReference type="InterPro" id="IPR036047">
    <property type="entry name" value="F-box-like_dom_sf"/>
</dbReference>